<reference evidence="6" key="1">
    <citation type="submission" date="2024-04" db="EMBL/GenBank/DDBJ databases">
        <authorList>
            <person name="Shaw F."/>
            <person name="Minotto A."/>
        </authorList>
    </citation>
    <scope>NUCLEOTIDE SEQUENCE [LARGE SCALE GENOMIC DNA]</scope>
</reference>
<dbReference type="PANTHER" id="PTHR43201">
    <property type="entry name" value="ACYL-COA SYNTHETASE"/>
    <property type="match status" value="1"/>
</dbReference>
<dbReference type="Pfam" id="PF00501">
    <property type="entry name" value="AMP-binding"/>
    <property type="match status" value="1"/>
</dbReference>
<dbReference type="InterPro" id="IPR045851">
    <property type="entry name" value="AMP-bd_C_sf"/>
</dbReference>
<evidence type="ECO:0000259" key="3">
    <source>
        <dbReference type="Pfam" id="PF00501"/>
    </source>
</evidence>
<dbReference type="PROSITE" id="PS00455">
    <property type="entry name" value="AMP_BINDING"/>
    <property type="match status" value="1"/>
</dbReference>
<dbReference type="SUPFAM" id="SSF56801">
    <property type="entry name" value="Acetyl-CoA synthetase-like"/>
    <property type="match status" value="1"/>
</dbReference>
<evidence type="ECO:0000259" key="4">
    <source>
        <dbReference type="Pfam" id="PF13193"/>
    </source>
</evidence>
<protein>
    <submittedName>
        <fullName evidence="5">Uncharacterized protein</fullName>
    </submittedName>
</protein>
<dbReference type="Gene3D" id="3.40.50.12780">
    <property type="entry name" value="N-terminal domain of ligase-like"/>
    <property type="match status" value="1"/>
</dbReference>
<feature type="domain" description="AMP-dependent synthetase/ligase" evidence="3">
    <location>
        <begin position="88"/>
        <end position="469"/>
    </location>
</feature>
<dbReference type="PANTHER" id="PTHR43201:SF5">
    <property type="entry name" value="MEDIUM-CHAIN ACYL-COA LIGASE ACSF2, MITOCHONDRIAL"/>
    <property type="match status" value="1"/>
</dbReference>
<evidence type="ECO:0000256" key="1">
    <source>
        <dbReference type="ARBA" id="ARBA00006432"/>
    </source>
</evidence>
<gene>
    <name evidence="5" type="ORF">GFSPODELE1_LOCUS3375</name>
</gene>
<keyword evidence="6" id="KW-1185">Reference proteome</keyword>
<dbReference type="InterPro" id="IPR020845">
    <property type="entry name" value="AMP-binding_CS"/>
</dbReference>
<name>A0ABP1D2L6_9APHY</name>
<dbReference type="Gene3D" id="3.30.300.30">
    <property type="match status" value="1"/>
</dbReference>
<proteinExistence type="inferred from homology"/>
<evidence type="ECO:0000313" key="6">
    <source>
        <dbReference type="Proteomes" id="UP001497453"/>
    </source>
</evidence>
<accession>A0ABP1D2L6</accession>
<dbReference type="InterPro" id="IPR042099">
    <property type="entry name" value="ANL_N_sf"/>
</dbReference>
<comment type="similarity">
    <text evidence="1">Belongs to the ATP-dependent AMP-binding enzyme family.</text>
</comment>
<keyword evidence="2" id="KW-0436">Ligase</keyword>
<dbReference type="InterPro" id="IPR025110">
    <property type="entry name" value="AMP-bd_C"/>
</dbReference>
<dbReference type="InterPro" id="IPR000873">
    <property type="entry name" value="AMP-dep_synth/lig_dom"/>
</dbReference>
<dbReference type="Proteomes" id="UP001497453">
    <property type="component" value="Chromosome 2"/>
</dbReference>
<dbReference type="EMBL" id="OZ037945">
    <property type="protein sequence ID" value="CAL1700974.1"/>
    <property type="molecule type" value="Genomic_DNA"/>
</dbReference>
<feature type="domain" description="AMP-binding enzyme C-terminal" evidence="4">
    <location>
        <begin position="521"/>
        <end position="598"/>
    </location>
</feature>
<sequence>MHSFSIDTQWRRQLSISVITMGNRVPAYKPKSLQSTSMTWQPQRTYQECDAILCAPGMPHEIETRVIEGRVQKVYKNLWKSVRDLLVESASLHYDMPYIVYGNRRLTYGEVLVLSKKTAAVFRDSYNVGKGDRVAICSQNNPEYLIAFWACQFLGAVAVLINASLPFDPLLHCFQHTASTLILVDGERAARLLPAITTLRSLGAQAIIILDQTEPAPRLSDLRSWQDVQASYQEHNGSFAFPAVEPEDNCLIMFTSGTTGMPKGVLSTQRQFLTNIRNASVASSRATLRRGGSLTPPPKGPQKGMLVAVPLFHVSGCTSFSMMATAAGMKIVLTAKWDISEAVRLMRTENIRAGGGVPAMVSDLLQSPLAGQHPLEFFLFGGAPSADFLVGRAKIAFPDAILTHAFGSTETNAVAVSIAGEDYELRPSSTGIPCPVNDMIIVDESRKVVPHGVRGEVWLRGPNVITCYWNDTDATNKSLTKDGWFKTGDIGVIDSGGFLYIKDRIKDIIIRGGENIDSVSVENAIYLDDRISEVAAVGVPDERLGELVVAIVSVKSAFRGMVKESEIIEQCQRRLPRYAIPVMVLICDRPFELTPSGKIMKPPLREFARREWESRVKRGHTASSARL</sequence>
<evidence type="ECO:0000313" key="5">
    <source>
        <dbReference type="EMBL" id="CAL1700974.1"/>
    </source>
</evidence>
<dbReference type="Pfam" id="PF13193">
    <property type="entry name" value="AMP-binding_C"/>
    <property type="match status" value="1"/>
</dbReference>
<organism evidence="5 6">
    <name type="scientific">Somion occarium</name>
    <dbReference type="NCBI Taxonomy" id="3059160"/>
    <lineage>
        <taxon>Eukaryota</taxon>
        <taxon>Fungi</taxon>
        <taxon>Dikarya</taxon>
        <taxon>Basidiomycota</taxon>
        <taxon>Agaricomycotina</taxon>
        <taxon>Agaricomycetes</taxon>
        <taxon>Polyporales</taxon>
        <taxon>Cerrenaceae</taxon>
        <taxon>Somion</taxon>
    </lineage>
</organism>
<evidence type="ECO:0000256" key="2">
    <source>
        <dbReference type="ARBA" id="ARBA00022598"/>
    </source>
</evidence>